<proteinExistence type="predicted"/>
<keyword evidence="1" id="KW-1133">Transmembrane helix</keyword>
<reference evidence="2 3" key="1">
    <citation type="submission" date="2019-01" db="EMBL/GenBank/DDBJ databases">
        <title>Nocardioides guangzhouensis sp. nov., an actinobacterium isolated from soil.</title>
        <authorList>
            <person name="Fu Y."/>
            <person name="Cai Y."/>
            <person name="Lin Z."/>
            <person name="Chen P."/>
        </authorList>
    </citation>
    <scope>NUCLEOTIDE SEQUENCE [LARGE SCALE GENOMIC DNA]</scope>
    <source>
        <strain evidence="2 3">NBRC 105384</strain>
    </source>
</reference>
<accession>A0A4Q5J0V4</accession>
<evidence type="ECO:0008006" key="4">
    <source>
        <dbReference type="Google" id="ProtNLM"/>
    </source>
</evidence>
<dbReference type="EMBL" id="SDPU01000022">
    <property type="protein sequence ID" value="RYU12004.1"/>
    <property type="molecule type" value="Genomic_DNA"/>
</dbReference>
<sequence>MTGLLNDVMHERAERAGTPQLDVDAIIAGGDRRVRRGRTLAGLAAAAVAATVAVTGLAVPRLLGDDPALAPATNPFAARELSWAQGSTIHWGGQTFDMGRTVRSYLQTDDGFVWTSPDGTVRLFDGSNNREIGRADGGYLVADDSGPLVAWTTPREDGRSPAYVVYDTAADEVVTRVDADPDDNRWETERVMGLDGTAAYWKQGDTFVRQDLGGGGASTLWVQEPFEDPATKADPAITDIVDVAAGRIAYYVQRGDAWGLAVGDTIEPDARILSAASHGVLSPDGRYLASENDDFIAVHDTRTGEDLSPGLGSYPYAVGYAWVDDDTLMVYGLTSIEGDGPYPADLMTCDVGGGCTTEASEEIAEGSFALPVGEPLD</sequence>
<dbReference type="OrthoDB" id="3777979at2"/>
<keyword evidence="1" id="KW-0472">Membrane</keyword>
<keyword evidence="3" id="KW-1185">Reference proteome</keyword>
<evidence type="ECO:0000313" key="2">
    <source>
        <dbReference type="EMBL" id="RYU12004.1"/>
    </source>
</evidence>
<feature type="transmembrane region" description="Helical" evidence="1">
    <location>
        <begin position="40"/>
        <end position="59"/>
    </location>
</feature>
<evidence type="ECO:0000313" key="3">
    <source>
        <dbReference type="Proteomes" id="UP000291189"/>
    </source>
</evidence>
<organism evidence="2 3">
    <name type="scientific">Nocardioides iriomotensis</name>
    <dbReference type="NCBI Taxonomy" id="715784"/>
    <lineage>
        <taxon>Bacteria</taxon>
        <taxon>Bacillati</taxon>
        <taxon>Actinomycetota</taxon>
        <taxon>Actinomycetes</taxon>
        <taxon>Propionibacteriales</taxon>
        <taxon>Nocardioidaceae</taxon>
        <taxon>Nocardioides</taxon>
    </lineage>
</organism>
<dbReference type="Proteomes" id="UP000291189">
    <property type="component" value="Unassembled WGS sequence"/>
</dbReference>
<name>A0A4Q5J0V4_9ACTN</name>
<dbReference type="AlphaFoldDB" id="A0A4Q5J0V4"/>
<comment type="caution">
    <text evidence="2">The sequence shown here is derived from an EMBL/GenBank/DDBJ whole genome shotgun (WGS) entry which is preliminary data.</text>
</comment>
<gene>
    <name evidence="2" type="ORF">ETU37_12170</name>
</gene>
<keyword evidence="1" id="KW-0812">Transmembrane</keyword>
<dbReference type="RefSeq" id="WP_129987592.1">
    <property type="nucleotide sequence ID" value="NZ_SDPU01000022.1"/>
</dbReference>
<protein>
    <recommendedName>
        <fullName evidence="4">WD40 repeat domain-containing protein</fullName>
    </recommendedName>
</protein>
<evidence type="ECO:0000256" key="1">
    <source>
        <dbReference type="SAM" id="Phobius"/>
    </source>
</evidence>
<dbReference type="SUPFAM" id="SSF69322">
    <property type="entry name" value="Tricorn protease domain 2"/>
    <property type="match status" value="1"/>
</dbReference>